<feature type="compositionally biased region" description="Polar residues" evidence="1">
    <location>
        <begin position="447"/>
        <end position="458"/>
    </location>
</feature>
<dbReference type="AlphaFoldDB" id="A0A1Y1U9H9"/>
<feature type="region of interest" description="Disordered" evidence="1">
    <location>
        <begin position="439"/>
        <end position="485"/>
    </location>
</feature>
<reference evidence="2 3" key="1">
    <citation type="submission" date="2017-03" db="EMBL/GenBank/DDBJ databases">
        <title>Widespread Adenine N6-methylation of Active Genes in Fungi.</title>
        <authorList>
            <consortium name="DOE Joint Genome Institute"/>
            <person name="Mondo S.J."/>
            <person name="Dannebaum R.O."/>
            <person name="Kuo R.C."/>
            <person name="Louie K.B."/>
            <person name="Bewick A.J."/>
            <person name="Labutti K."/>
            <person name="Haridas S."/>
            <person name="Kuo A."/>
            <person name="Salamov A."/>
            <person name="Ahrendt S.R."/>
            <person name="Lau R."/>
            <person name="Bowen B.P."/>
            <person name="Lipzen A."/>
            <person name="Sullivan W."/>
            <person name="Andreopoulos W.B."/>
            <person name="Clum A."/>
            <person name="Lindquist E."/>
            <person name="Daum C."/>
            <person name="Northen T.R."/>
            <person name="Ramamoorthy G."/>
            <person name="Schmitz R.J."/>
            <person name="Gryganskyi A."/>
            <person name="Culley D."/>
            <person name="Magnuson J."/>
            <person name="James T.Y."/>
            <person name="O'Malley M.A."/>
            <person name="Stajich J.E."/>
            <person name="Spatafora J.W."/>
            <person name="Visel A."/>
            <person name="Grigoriev I.V."/>
        </authorList>
    </citation>
    <scope>NUCLEOTIDE SEQUENCE [LARGE SCALE GENOMIC DNA]</scope>
    <source>
        <strain evidence="2 3">NRRL Y-17943</strain>
    </source>
</reference>
<gene>
    <name evidence="2" type="ORF">BD324DRAFT_634498</name>
</gene>
<dbReference type="RefSeq" id="XP_021868931.1">
    <property type="nucleotide sequence ID" value="XM_022016736.1"/>
</dbReference>
<organism evidence="2 3">
    <name type="scientific">Kockovaella imperatae</name>
    <dbReference type="NCBI Taxonomy" id="4999"/>
    <lineage>
        <taxon>Eukaryota</taxon>
        <taxon>Fungi</taxon>
        <taxon>Dikarya</taxon>
        <taxon>Basidiomycota</taxon>
        <taxon>Agaricomycotina</taxon>
        <taxon>Tremellomycetes</taxon>
        <taxon>Tremellales</taxon>
        <taxon>Cuniculitremaceae</taxon>
        <taxon>Kockovaella</taxon>
    </lineage>
</organism>
<protein>
    <submittedName>
        <fullName evidence="2">Uncharacterized protein</fullName>
    </submittedName>
</protein>
<dbReference type="EMBL" id="NBSH01000013">
    <property type="protein sequence ID" value="ORX34689.1"/>
    <property type="molecule type" value="Genomic_DNA"/>
</dbReference>
<keyword evidence="3" id="KW-1185">Reference proteome</keyword>
<dbReference type="Proteomes" id="UP000193218">
    <property type="component" value="Unassembled WGS sequence"/>
</dbReference>
<proteinExistence type="predicted"/>
<accession>A0A1Y1U9H9</accession>
<sequence>MSSSSFMVLRASSSRRSISSLVHIDAGGRRPSHRPKDRFQIEPVPTSITCSRSFTSSAFRHASTTTESAGSKGTTKQSAFQERMAKQEMTMQQFSQKKRIQAELHRRHAGLSFPLFNDLTYAPLTLDMILKGLTTPGNLWRHLRHRWMRDDITMNMATQAEGATINALKPDYVPRVLNPYQKVKHWLMKRGATDAPEIAYKPQMRYASYLARAFDQWKIYNEALASRDTALLDQVAVNPAIKLGHVLMSSNRIVDWQVTKEFAKPELLWMRLASEDERGVSAYFQVCVRFDTEQVSQTTIIHDISCRARQTITTVETSARPELPVAPTAAPGKRVPDWKLREYRDAMLKYQYQLATDLHHRQQGDMVFPEGVGIKSLKSVQGLPRHTETSRVIDNVVFQFTTAEASGPWKVRERVPSYPPHYMMTEEAWEELQRKSLETDEKMGVPSTLTIHHVNTSEWNKRQRLEAEQGSPSDDQAKRIGAGAQ</sequence>
<evidence type="ECO:0000256" key="1">
    <source>
        <dbReference type="SAM" id="MobiDB-lite"/>
    </source>
</evidence>
<dbReference type="GeneID" id="33558545"/>
<name>A0A1Y1U9H9_9TREE</name>
<comment type="caution">
    <text evidence="2">The sequence shown here is derived from an EMBL/GenBank/DDBJ whole genome shotgun (WGS) entry which is preliminary data.</text>
</comment>
<dbReference type="Gene3D" id="3.10.450.240">
    <property type="match status" value="1"/>
</dbReference>
<evidence type="ECO:0000313" key="3">
    <source>
        <dbReference type="Proteomes" id="UP000193218"/>
    </source>
</evidence>
<dbReference type="InParanoid" id="A0A1Y1U9H9"/>
<evidence type="ECO:0000313" key="2">
    <source>
        <dbReference type="EMBL" id="ORX34689.1"/>
    </source>
</evidence>